<evidence type="ECO:0000259" key="1">
    <source>
        <dbReference type="Pfam" id="PF01553"/>
    </source>
</evidence>
<dbReference type="EMBL" id="JAJUOL010000680">
    <property type="protein sequence ID" value="MCH3853124.1"/>
    <property type="molecule type" value="Genomic_DNA"/>
</dbReference>
<evidence type="ECO:0000313" key="2">
    <source>
        <dbReference type="EMBL" id="MCH3853124.1"/>
    </source>
</evidence>
<keyword evidence="2" id="KW-0808">Transferase</keyword>
<evidence type="ECO:0000313" key="3">
    <source>
        <dbReference type="Proteomes" id="UP001199644"/>
    </source>
</evidence>
<dbReference type="CDD" id="cd07989">
    <property type="entry name" value="LPLAT_AGPAT-like"/>
    <property type="match status" value="1"/>
</dbReference>
<organism evidence="2 3">
    <name type="scientific">Campylobacter jejuni</name>
    <dbReference type="NCBI Taxonomy" id="197"/>
    <lineage>
        <taxon>Bacteria</taxon>
        <taxon>Pseudomonadati</taxon>
        <taxon>Campylobacterota</taxon>
        <taxon>Epsilonproteobacteria</taxon>
        <taxon>Campylobacterales</taxon>
        <taxon>Campylobacteraceae</taxon>
        <taxon>Campylobacter</taxon>
    </lineage>
</organism>
<dbReference type="RefSeq" id="WP_240381785.1">
    <property type="nucleotide sequence ID" value="NZ_JAJUOL010000680.1"/>
</dbReference>
<sequence>IFLDKFGVIPVSSAASKASLELIAERIKQGDLVCLFPEGVLSRHGQLNEFKGGFEHVCSNLEEDDGVILPFYIRGLWGSTFSRSDEEFSARNRTLSKRNIAIAFGAPMS</sequence>
<gene>
    <name evidence="2" type="ORF">LZC39_13595</name>
</gene>
<dbReference type="GO" id="GO:0016746">
    <property type="term" value="F:acyltransferase activity"/>
    <property type="evidence" value="ECO:0007669"/>
    <property type="project" value="UniProtKB-KW"/>
</dbReference>
<proteinExistence type="predicted"/>
<keyword evidence="2" id="KW-0012">Acyltransferase</keyword>
<accession>A0AAW5EKA9</accession>
<dbReference type="AlphaFoldDB" id="A0AAW5EKA9"/>
<dbReference type="SUPFAM" id="SSF69593">
    <property type="entry name" value="Glycerol-3-phosphate (1)-acyltransferase"/>
    <property type="match status" value="1"/>
</dbReference>
<feature type="domain" description="Phospholipid/glycerol acyltransferase" evidence="1">
    <location>
        <begin position="3"/>
        <end position="73"/>
    </location>
</feature>
<dbReference type="Pfam" id="PF01553">
    <property type="entry name" value="Acyltransferase"/>
    <property type="match status" value="1"/>
</dbReference>
<reference evidence="2" key="1">
    <citation type="submission" date="2021-12" db="EMBL/GenBank/DDBJ databases">
        <title>Prevalence of phenicol resistance gene fexA in Campylobacter isolated from poultry supply chain.</title>
        <authorList>
            <person name="Tang B."/>
            <person name="Zheng X."/>
            <person name="Lin J."/>
            <person name="Lin R."/>
            <person name="Yang H."/>
            <person name="Shen Z."/>
            <person name="Xia F."/>
        </authorList>
    </citation>
    <scope>NUCLEOTIDE SEQUENCE</scope>
    <source>
        <strain evidence="2">CJHN2011004</strain>
    </source>
</reference>
<protein>
    <submittedName>
        <fullName evidence="2">1-acyl-sn-glycerol-3-phosphate acyltransferase</fullName>
    </submittedName>
</protein>
<dbReference type="InterPro" id="IPR002123">
    <property type="entry name" value="Plipid/glycerol_acylTrfase"/>
</dbReference>
<feature type="non-terminal residue" evidence="2">
    <location>
        <position position="1"/>
    </location>
</feature>
<comment type="caution">
    <text evidence="2">The sequence shown here is derived from an EMBL/GenBank/DDBJ whole genome shotgun (WGS) entry which is preliminary data.</text>
</comment>
<dbReference type="Proteomes" id="UP001199644">
    <property type="component" value="Unassembled WGS sequence"/>
</dbReference>
<name>A0AAW5EKA9_CAMJU</name>
<feature type="non-terminal residue" evidence="2">
    <location>
        <position position="109"/>
    </location>
</feature>